<sequence>MGPNYGEVSRHILRVHQDSPNFIIGLIYVGIHISPKVATLDAAIDPLPYQVALKIPCLPLKLPTNCPRIPKTPSSLYGKIFQRYPLGRLYLLTPQRVKASAAEIETGEMIRLDLPLTEPEQPALGREVFQHNIKTLTDSVACDDTYIMNTHSGTQWDGLRPFAHIESKSFYNGATSSDFVGEAANHCCSVHHYAMHGIAG</sequence>
<dbReference type="PANTHER" id="PTHR34861:SF10">
    <property type="entry name" value="CYCLASE"/>
    <property type="match status" value="1"/>
</dbReference>
<keyword evidence="2" id="KW-1185">Reference proteome</keyword>
<dbReference type="OrthoDB" id="5396at2759"/>
<dbReference type="AlphaFoldDB" id="A0A9X0CAW3"/>
<dbReference type="GO" id="GO:0019441">
    <property type="term" value="P:L-tryptophan catabolic process to kynurenine"/>
    <property type="evidence" value="ECO:0007669"/>
    <property type="project" value="InterPro"/>
</dbReference>
<gene>
    <name evidence="1" type="ORF">N7463_000213</name>
</gene>
<dbReference type="Proteomes" id="UP001149954">
    <property type="component" value="Unassembled WGS sequence"/>
</dbReference>
<dbReference type="InterPro" id="IPR037175">
    <property type="entry name" value="KFase_sf"/>
</dbReference>
<evidence type="ECO:0000313" key="2">
    <source>
        <dbReference type="Proteomes" id="UP001149954"/>
    </source>
</evidence>
<dbReference type="EMBL" id="JAPWDS010000001">
    <property type="protein sequence ID" value="KAJ5519760.1"/>
    <property type="molecule type" value="Genomic_DNA"/>
</dbReference>
<accession>A0A9X0CAW3</accession>
<dbReference type="GO" id="GO:0004061">
    <property type="term" value="F:arylformamidase activity"/>
    <property type="evidence" value="ECO:0007669"/>
    <property type="project" value="InterPro"/>
</dbReference>
<comment type="caution">
    <text evidence="1">The sequence shown here is derived from an EMBL/GenBank/DDBJ whole genome shotgun (WGS) entry which is preliminary data.</text>
</comment>
<proteinExistence type="predicted"/>
<dbReference type="PANTHER" id="PTHR34861">
    <property type="match status" value="1"/>
</dbReference>
<evidence type="ECO:0000313" key="1">
    <source>
        <dbReference type="EMBL" id="KAJ5519760.1"/>
    </source>
</evidence>
<dbReference type="Gene3D" id="3.50.30.50">
    <property type="entry name" value="Putative cyclase"/>
    <property type="match status" value="1"/>
</dbReference>
<reference evidence="1" key="2">
    <citation type="journal article" date="2023" name="IMA Fungus">
        <title>Comparative genomic study of the Penicillium genus elucidates a diverse pangenome and 15 lateral gene transfer events.</title>
        <authorList>
            <person name="Petersen C."/>
            <person name="Sorensen T."/>
            <person name="Nielsen M.R."/>
            <person name="Sondergaard T.E."/>
            <person name="Sorensen J.L."/>
            <person name="Fitzpatrick D.A."/>
            <person name="Frisvad J.C."/>
            <person name="Nielsen K.L."/>
        </authorList>
    </citation>
    <scope>NUCLEOTIDE SEQUENCE</scope>
    <source>
        <strain evidence="1">IBT 29495</strain>
    </source>
</reference>
<name>A0A9X0CAW3_9EURO</name>
<protein>
    <submittedName>
        <fullName evidence="1">Cyclase</fullName>
    </submittedName>
</protein>
<reference evidence="1" key="1">
    <citation type="submission" date="2022-12" db="EMBL/GenBank/DDBJ databases">
        <authorList>
            <person name="Petersen C."/>
        </authorList>
    </citation>
    <scope>NUCLEOTIDE SEQUENCE</scope>
    <source>
        <strain evidence="1">IBT 29495</strain>
    </source>
</reference>
<organism evidence="1 2">
    <name type="scientific">Penicillium fimorum</name>
    <dbReference type="NCBI Taxonomy" id="1882269"/>
    <lineage>
        <taxon>Eukaryota</taxon>
        <taxon>Fungi</taxon>
        <taxon>Dikarya</taxon>
        <taxon>Ascomycota</taxon>
        <taxon>Pezizomycotina</taxon>
        <taxon>Eurotiomycetes</taxon>
        <taxon>Eurotiomycetidae</taxon>
        <taxon>Eurotiales</taxon>
        <taxon>Aspergillaceae</taxon>
        <taxon>Penicillium</taxon>
    </lineage>
</organism>